<evidence type="ECO:0000259" key="1">
    <source>
        <dbReference type="Pfam" id="PF09152"/>
    </source>
</evidence>
<name>A0A6J5SUB7_9CAUD</name>
<sequence length="394" mass="44397">MKVKVIAHRGYLVFIPDQPEVGINNKSWVPCGDDNMGPVVIGDLVEKVGISPEALELMKKIKRNRDAVGDLMWDENSFAWWGSNYRIMNPAKSETARDFRIGKHTTIDNDQLSPFESKAVEHAIRIKGNGWKWPHGLNRNKPRPNSVKYGKFTTPYHSGIVYLASPYSDKDKDVVAERTRVTSLVAAKLVSKEVHAISPVVYGTTLMAHEQTKDDDSWKSWQHFCNAFIDIATAVYIVKLPGWETSSGVQGEMLRAASRGIACFMIDPQTLELEPLPTKLPLYKMVKKDVETIATAYGIEYGNHEAHKKNYDVYSTKNIRIMIYAKRGHAALSITATGEILEPLMGTGMEKILYDHALTLDDSDPKKKEFIERYEKKVRGDAAAKPILDKYLLV</sequence>
<reference evidence="2" key="1">
    <citation type="submission" date="2020-05" db="EMBL/GenBank/DDBJ databases">
        <authorList>
            <person name="Chiriac C."/>
            <person name="Salcher M."/>
            <person name="Ghai R."/>
            <person name="Kavagutti S V."/>
        </authorList>
    </citation>
    <scope>NUCLEOTIDE SEQUENCE</scope>
</reference>
<dbReference type="InterPro" id="IPR015235">
    <property type="entry name" value="DUF1937"/>
</dbReference>
<dbReference type="Pfam" id="PF09152">
    <property type="entry name" value="DUF1937"/>
    <property type="match status" value="1"/>
</dbReference>
<proteinExistence type="predicted"/>
<protein>
    <recommendedName>
        <fullName evidence="1">DUF1937 domain-containing protein</fullName>
    </recommendedName>
</protein>
<dbReference type="SUPFAM" id="SSF52309">
    <property type="entry name" value="N-(deoxy)ribosyltransferase-like"/>
    <property type="match status" value="1"/>
</dbReference>
<dbReference type="Gene3D" id="3.40.50.10400">
    <property type="entry name" value="Hypothetical protein PA1492"/>
    <property type="match status" value="1"/>
</dbReference>
<gene>
    <name evidence="2" type="ORF">UFOVP1604_146</name>
</gene>
<feature type="domain" description="DUF1937" evidence="1">
    <location>
        <begin position="160"/>
        <end position="264"/>
    </location>
</feature>
<accession>A0A6J5SUB7</accession>
<dbReference type="EMBL" id="LR797474">
    <property type="protein sequence ID" value="CAB4219063.1"/>
    <property type="molecule type" value="Genomic_DNA"/>
</dbReference>
<organism evidence="2">
    <name type="scientific">uncultured Caudovirales phage</name>
    <dbReference type="NCBI Taxonomy" id="2100421"/>
    <lineage>
        <taxon>Viruses</taxon>
        <taxon>Duplodnaviria</taxon>
        <taxon>Heunggongvirae</taxon>
        <taxon>Uroviricota</taxon>
        <taxon>Caudoviricetes</taxon>
        <taxon>Peduoviridae</taxon>
        <taxon>Maltschvirus</taxon>
        <taxon>Maltschvirus maltsch</taxon>
    </lineage>
</organism>
<evidence type="ECO:0000313" key="2">
    <source>
        <dbReference type="EMBL" id="CAB4219063.1"/>
    </source>
</evidence>